<organism evidence="2 3">
    <name type="scientific">Desulfomicrobium apsheronum</name>
    <dbReference type="NCBI Taxonomy" id="52560"/>
    <lineage>
        <taxon>Bacteria</taxon>
        <taxon>Pseudomonadati</taxon>
        <taxon>Thermodesulfobacteriota</taxon>
        <taxon>Desulfovibrionia</taxon>
        <taxon>Desulfovibrionales</taxon>
        <taxon>Desulfomicrobiaceae</taxon>
        <taxon>Desulfomicrobium</taxon>
    </lineage>
</organism>
<dbReference type="Gene3D" id="2.40.10.220">
    <property type="entry name" value="predicted glycosyltransferase like domains"/>
    <property type="match status" value="1"/>
</dbReference>
<dbReference type="SUPFAM" id="SSF141371">
    <property type="entry name" value="PilZ domain-like"/>
    <property type="match status" value="1"/>
</dbReference>
<dbReference type="EMBL" id="FORX01000022">
    <property type="protein sequence ID" value="SFK38082.1"/>
    <property type="molecule type" value="Genomic_DNA"/>
</dbReference>
<dbReference type="Proteomes" id="UP000198635">
    <property type="component" value="Unassembled WGS sequence"/>
</dbReference>
<dbReference type="OrthoDB" id="5471501at2"/>
<feature type="domain" description="PilZ" evidence="1">
    <location>
        <begin position="8"/>
        <end position="103"/>
    </location>
</feature>
<keyword evidence="3" id="KW-1185">Reference proteome</keyword>
<dbReference type="GO" id="GO:0035438">
    <property type="term" value="F:cyclic-di-GMP binding"/>
    <property type="evidence" value="ECO:0007669"/>
    <property type="project" value="InterPro"/>
</dbReference>
<dbReference type="AlphaFoldDB" id="A0A1I3Z1W6"/>
<dbReference type="RefSeq" id="WP_092193648.1">
    <property type="nucleotide sequence ID" value="NZ_FORX01000022.1"/>
</dbReference>
<proteinExistence type="predicted"/>
<evidence type="ECO:0000259" key="1">
    <source>
        <dbReference type="Pfam" id="PF07238"/>
    </source>
</evidence>
<gene>
    <name evidence="2" type="ORF">SAMN04488082_1228</name>
</gene>
<protein>
    <submittedName>
        <fullName evidence="2">PilZ domain-containing protein</fullName>
    </submittedName>
</protein>
<dbReference type="InterPro" id="IPR009875">
    <property type="entry name" value="PilZ_domain"/>
</dbReference>
<reference evidence="3" key="1">
    <citation type="submission" date="2016-10" db="EMBL/GenBank/DDBJ databases">
        <authorList>
            <person name="Varghese N."/>
            <person name="Submissions S."/>
        </authorList>
    </citation>
    <scope>NUCLEOTIDE SEQUENCE [LARGE SCALE GENOMIC DNA]</scope>
    <source>
        <strain evidence="3">DSM 5918</strain>
    </source>
</reference>
<accession>A0A1I3Z1W6</accession>
<evidence type="ECO:0000313" key="3">
    <source>
        <dbReference type="Proteomes" id="UP000198635"/>
    </source>
</evidence>
<dbReference type="Pfam" id="PF07238">
    <property type="entry name" value="PilZ"/>
    <property type="match status" value="1"/>
</dbReference>
<evidence type="ECO:0000313" key="2">
    <source>
        <dbReference type="EMBL" id="SFK38082.1"/>
    </source>
</evidence>
<sequence length="114" mass="12845">MAHEMQKNRKWKRFGCLLPCRIIPQNETDMVVSARIINIGRGGLLIEADYGFNMGDRVIVAAANAGFERFEAIEEVHGTVRWGQIDDSSLMGLYYIGVEFDELLPLKQAVADQD</sequence>
<name>A0A1I3Z1W6_9BACT</name>